<protein>
    <submittedName>
        <fullName evidence="1">Uncharacterized protein</fullName>
    </submittedName>
</protein>
<proteinExistence type="predicted"/>
<reference evidence="1" key="1">
    <citation type="submission" date="2019-11" db="UniProtKB">
        <authorList>
            <consortium name="WormBaseParasite"/>
        </authorList>
    </citation>
    <scope>IDENTIFICATION</scope>
</reference>
<name>A0A5K3G2I5_MESCO</name>
<organism evidence="1">
    <name type="scientific">Mesocestoides corti</name>
    <name type="common">Flatworm</name>
    <dbReference type="NCBI Taxonomy" id="53468"/>
    <lineage>
        <taxon>Eukaryota</taxon>
        <taxon>Metazoa</taxon>
        <taxon>Spiralia</taxon>
        <taxon>Lophotrochozoa</taxon>
        <taxon>Platyhelminthes</taxon>
        <taxon>Cestoda</taxon>
        <taxon>Eucestoda</taxon>
        <taxon>Cyclophyllidea</taxon>
        <taxon>Mesocestoididae</taxon>
        <taxon>Mesocestoides</taxon>
    </lineage>
</organism>
<sequence length="82" mass="9134">MGEGAAEVVNNQSPTHWGSPMGAYTYPPSRLMLTGRKSRLREPLPTLDPFAARFPIKSGRCMQGVSMSVHQCMKIHFYTHAL</sequence>
<dbReference type="AlphaFoldDB" id="A0A5K3G2I5"/>
<accession>A0A5K3G2I5</accession>
<evidence type="ECO:0000313" key="1">
    <source>
        <dbReference type="WBParaSite" id="MCU_014666-RA"/>
    </source>
</evidence>
<dbReference type="WBParaSite" id="MCU_014666-RA">
    <property type="protein sequence ID" value="MCU_014666-RA"/>
    <property type="gene ID" value="MCU_014666"/>
</dbReference>